<reference evidence="1 2" key="1">
    <citation type="submission" date="2021-03" db="EMBL/GenBank/DDBJ databases">
        <title>Fibrella sp. HMF5036 genome sequencing and assembly.</title>
        <authorList>
            <person name="Kang H."/>
            <person name="Kim H."/>
            <person name="Bae S."/>
            <person name="Joh K."/>
        </authorList>
    </citation>
    <scope>NUCLEOTIDE SEQUENCE [LARGE SCALE GENOMIC DNA]</scope>
    <source>
        <strain evidence="1 2">HMF5036</strain>
    </source>
</reference>
<evidence type="ECO:0008006" key="3">
    <source>
        <dbReference type="Google" id="ProtNLM"/>
    </source>
</evidence>
<dbReference type="RefSeq" id="WP_207338648.1">
    <property type="nucleotide sequence ID" value="NZ_JAFMYU010000036.1"/>
</dbReference>
<dbReference type="EMBL" id="JAFMYU010000036">
    <property type="protein sequence ID" value="MBO0934683.1"/>
    <property type="molecule type" value="Genomic_DNA"/>
</dbReference>
<comment type="caution">
    <text evidence="1">The sequence shown here is derived from an EMBL/GenBank/DDBJ whole genome shotgun (WGS) entry which is preliminary data.</text>
</comment>
<protein>
    <recommendedName>
        <fullName evidence="3">Type 1 periplasmic binding fold superfamily protein</fullName>
    </recommendedName>
</protein>
<name>A0A939GE08_9BACT</name>
<gene>
    <name evidence="1" type="ORF">J2I48_26980</name>
</gene>
<proteinExistence type="predicted"/>
<accession>A0A939GE08</accession>
<dbReference type="Proteomes" id="UP000664795">
    <property type="component" value="Unassembled WGS sequence"/>
</dbReference>
<organism evidence="1 2">
    <name type="scientific">Fibrella aquatilis</name>
    <dbReference type="NCBI Taxonomy" id="2817059"/>
    <lineage>
        <taxon>Bacteria</taxon>
        <taxon>Pseudomonadati</taxon>
        <taxon>Bacteroidota</taxon>
        <taxon>Cytophagia</taxon>
        <taxon>Cytophagales</taxon>
        <taxon>Spirosomataceae</taxon>
        <taxon>Fibrella</taxon>
    </lineage>
</organism>
<evidence type="ECO:0000313" key="1">
    <source>
        <dbReference type="EMBL" id="MBO0934683.1"/>
    </source>
</evidence>
<keyword evidence="2" id="KW-1185">Reference proteome</keyword>
<evidence type="ECO:0000313" key="2">
    <source>
        <dbReference type="Proteomes" id="UP000664795"/>
    </source>
</evidence>
<dbReference type="AlphaFoldDB" id="A0A939GE08"/>
<sequence length="188" mass="20175">MRTQNKLHLSWVLGISLLFLFNGCKKGTDPLPADENELITTVTLRFTPVGTTNTQTATYQNKSGGATPTKFDAITLTANTSYSLTVDLLDESKTPTVSVTNEISTQKEEHLFLYAADPTALLTYTYGDKDSRNLPVGLIGTARTGVAGTGKLNVRLRHQPPVNGTIVKDGTAAPGSDDVNLSFTLTVK</sequence>